<dbReference type="GO" id="GO:0042601">
    <property type="term" value="C:endospore-forming forespore"/>
    <property type="evidence" value="ECO:0007669"/>
    <property type="project" value="InterPro"/>
</dbReference>
<dbReference type="GO" id="GO:0030435">
    <property type="term" value="P:sporulation resulting in formation of a cellular spore"/>
    <property type="evidence" value="ECO:0007669"/>
    <property type="project" value="UniProtKB-KW"/>
</dbReference>
<gene>
    <name evidence="4 5" type="primary">sspH</name>
    <name evidence="5" type="ORF">KBGNLJAA_00037</name>
</gene>
<reference evidence="5" key="1">
    <citation type="submission" date="2020-03" db="EMBL/GenBank/DDBJ databases">
        <authorList>
            <person name="Jeon J.H."/>
            <person name="Choi S.-Y."/>
            <person name="Choi E.-S."/>
            <person name="Shin Y.-W."/>
            <person name="Pyo S."/>
            <person name="Choi C."/>
            <person name="Kim D.-W."/>
            <person name="Kang B.H."/>
            <person name="Rhie G.-E."/>
        </authorList>
    </citation>
    <scope>NUCLEOTIDE SEQUENCE</scope>
    <source>
        <strain evidence="5">CB-27</strain>
    </source>
</reference>
<comment type="subcellular location">
    <subcellularLocation>
        <location evidence="1 4">Spore core</location>
    </subcellularLocation>
</comment>
<dbReference type="Pfam" id="PF08141">
    <property type="entry name" value="SspH"/>
    <property type="match status" value="1"/>
</dbReference>
<dbReference type="NCBIfam" id="TIGR02861">
    <property type="entry name" value="SASP_H"/>
    <property type="match status" value="1"/>
</dbReference>
<keyword evidence="3 4" id="KW-0749">Sporulation</keyword>
<evidence type="ECO:0000256" key="1">
    <source>
        <dbReference type="ARBA" id="ARBA00004288"/>
    </source>
</evidence>
<name>A0A6M3SLJ4_CLOBO</name>
<accession>A0A6M3SLJ4</accession>
<comment type="similarity">
    <text evidence="2 4">Belongs to the SspH family.</text>
</comment>
<dbReference type="EMBL" id="MT199282">
    <property type="protein sequence ID" value="QJD46437.1"/>
    <property type="molecule type" value="Genomic_DNA"/>
</dbReference>
<dbReference type="HAMAP" id="MF_00667">
    <property type="entry name" value="SspH"/>
    <property type="match status" value="1"/>
</dbReference>
<dbReference type="InterPro" id="IPR012610">
    <property type="entry name" value="SASP_SspH"/>
</dbReference>
<sequence length="75" mass="8225">MKIAKISAKGVNRMDASRASQLINSRETDVYCKGEPVIIRSVDEYSKMATVESLNNGTTIMAPLNDIRDSGVINH</sequence>
<organism evidence="5">
    <name type="scientific">Clostridium botulinum</name>
    <dbReference type="NCBI Taxonomy" id="1491"/>
    <lineage>
        <taxon>Bacteria</taxon>
        <taxon>Bacillati</taxon>
        <taxon>Bacillota</taxon>
        <taxon>Clostridia</taxon>
        <taxon>Eubacteriales</taxon>
        <taxon>Clostridiaceae</taxon>
        <taxon>Clostridium</taxon>
    </lineage>
</organism>
<evidence type="ECO:0000256" key="2">
    <source>
        <dbReference type="ARBA" id="ARBA00006573"/>
    </source>
</evidence>
<dbReference type="GO" id="GO:0030436">
    <property type="term" value="P:asexual sporulation"/>
    <property type="evidence" value="ECO:0007669"/>
    <property type="project" value="UniProtKB-UniRule"/>
</dbReference>
<evidence type="ECO:0000256" key="3">
    <source>
        <dbReference type="ARBA" id="ARBA00022969"/>
    </source>
</evidence>
<evidence type="ECO:0000313" key="5">
    <source>
        <dbReference type="EMBL" id="QJD46437.1"/>
    </source>
</evidence>
<proteinExistence type="inferred from homology"/>
<evidence type="ECO:0000256" key="4">
    <source>
        <dbReference type="HAMAP-Rule" id="MF_00667"/>
    </source>
</evidence>
<protein>
    <recommendedName>
        <fullName evidence="4">Small, acid-soluble spore protein H</fullName>
        <shortName evidence="4">SASP H</shortName>
    </recommendedName>
</protein>
<dbReference type="AlphaFoldDB" id="A0A6M3SLJ4"/>